<dbReference type="GO" id="GO:0016746">
    <property type="term" value="F:acyltransferase activity"/>
    <property type="evidence" value="ECO:0007669"/>
    <property type="project" value="UniProtKB-KW"/>
</dbReference>
<comment type="caution">
    <text evidence="8">The sequence shown here is derived from an EMBL/GenBank/DDBJ whole genome shotgun (WGS) entry which is preliminary data.</text>
</comment>
<dbReference type="PANTHER" id="PTHR31623">
    <property type="entry name" value="F21J9.9"/>
    <property type="match status" value="1"/>
</dbReference>
<dbReference type="OrthoDB" id="671439at2759"/>
<keyword evidence="5" id="KW-0505">Motor protein</keyword>
<dbReference type="InterPro" id="IPR001752">
    <property type="entry name" value="Kinesin_motor_dom"/>
</dbReference>
<protein>
    <recommendedName>
        <fullName evidence="7">Kinesin motor domain-containing protein</fullName>
    </recommendedName>
</protein>
<organism evidence="8 9">
    <name type="scientific">Capsicum baccatum</name>
    <name type="common">Peruvian pepper</name>
    <dbReference type="NCBI Taxonomy" id="33114"/>
    <lineage>
        <taxon>Eukaryota</taxon>
        <taxon>Viridiplantae</taxon>
        <taxon>Streptophyta</taxon>
        <taxon>Embryophyta</taxon>
        <taxon>Tracheophyta</taxon>
        <taxon>Spermatophyta</taxon>
        <taxon>Magnoliopsida</taxon>
        <taxon>eudicotyledons</taxon>
        <taxon>Gunneridae</taxon>
        <taxon>Pentapetalae</taxon>
        <taxon>asterids</taxon>
        <taxon>lamiids</taxon>
        <taxon>Solanales</taxon>
        <taxon>Solanaceae</taxon>
        <taxon>Solanoideae</taxon>
        <taxon>Capsiceae</taxon>
        <taxon>Capsicum</taxon>
    </lineage>
</organism>
<dbReference type="Gene3D" id="3.30.559.10">
    <property type="entry name" value="Chloramphenicol acetyltransferase-like domain"/>
    <property type="match status" value="1"/>
</dbReference>
<sequence length="433" mass="48514">MSLFPPIQSLPTKFIKDFENFYFQGSKSPMRRFLFDSKAIKALKANTSSESVPFPSKIEALTSFICKRIAVASMSLANGAAPKTLMITHVANLRPRVVTSLPQRTFGNLLWLAFAFYDPLDVSMELPDLGMMLREMFVQLTPENIKGIDSECVFESLNDVLESLSTNENIKIFRFTSWCNMGLYNVDFGWGKPVWISHMGDLPDAHVRSKQQFVFLESPCHEGIELWIACDDEEIRVLEKDSEFLTYANPNPRIWFCGLDAWLAGWTTSYWHNSSDKAHRASMWRWVNSHDIQKEDALLDFSKFCIDQIQKRVIPCDVLRSDFGALQKSKLWLVDLAGSERLKEAQNINRSFSGLGDVISVLANRSSHIPYSVSFTIAGGTQVGTGAGKSSILNALFRLYPTGGGSIMVDGVSIAGVSVRYLRSSFAVVPQAP</sequence>
<evidence type="ECO:0000313" key="8">
    <source>
        <dbReference type="EMBL" id="PHT26933.1"/>
    </source>
</evidence>
<evidence type="ECO:0000256" key="1">
    <source>
        <dbReference type="ARBA" id="ARBA00009861"/>
    </source>
</evidence>
<dbReference type="Gene3D" id="3.40.850.10">
    <property type="entry name" value="Kinesin motor domain"/>
    <property type="match status" value="1"/>
</dbReference>
<dbReference type="InterPro" id="IPR027417">
    <property type="entry name" value="P-loop_NTPase"/>
</dbReference>
<evidence type="ECO:0000256" key="2">
    <source>
        <dbReference type="ARBA" id="ARBA00022679"/>
    </source>
</evidence>
<dbReference type="PROSITE" id="PS00411">
    <property type="entry name" value="KINESIN_MOTOR_1"/>
    <property type="match status" value="1"/>
</dbReference>
<dbReference type="STRING" id="33114.A0A2G2V1T7"/>
<dbReference type="Proteomes" id="UP000224567">
    <property type="component" value="Unassembled WGS sequence"/>
</dbReference>
<dbReference type="SUPFAM" id="SSF52540">
    <property type="entry name" value="P-loop containing nucleoside triphosphate hydrolases"/>
    <property type="match status" value="2"/>
</dbReference>
<keyword evidence="4" id="KW-0067">ATP-binding</keyword>
<evidence type="ECO:0000256" key="4">
    <source>
        <dbReference type="ARBA" id="ARBA00022840"/>
    </source>
</evidence>
<gene>
    <name evidence="8" type="ORF">CQW23_33459</name>
</gene>
<keyword evidence="3" id="KW-0547">Nucleotide-binding</keyword>
<dbReference type="InterPro" id="IPR036961">
    <property type="entry name" value="Kinesin_motor_dom_sf"/>
</dbReference>
<keyword evidence="6" id="KW-0012">Acyltransferase</keyword>
<accession>A0A2G2V1T7</accession>
<evidence type="ECO:0000256" key="5">
    <source>
        <dbReference type="ARBA" id="ARBA00023175"/>
    </source>
</evidence>
<feature type="domain" description="Kinesin motor" evidence="7">
    <location>
        <begin position="326"/>
        <end position="372"/>
    </location>
</feature>
<dbReference type="GO" id="GO:0008017">
    <property type="term" value="F:microtubule binding"/>
    <property type="evidence" value="ECO:0007669"/>
    <property type="project" value="InterPro"/>
</dbReference>
<dbReference type="Pfam" id="PF02458">
    <property type="entry name" value="Transferase"/>
    <property type="match status" value="1"/>
</dbReference>
<evidence type="ECO:0000259" key="7">
    <source>
        <dbReference type="Pfam" id="PF00225"/>
    </source>
</evidence>
<dbReference type="InterPro" id="IPR019821">
    <property type="entry name" value="Kinesin_motor_CS"/>
</dbReference>
<name>A0A2G2V1T7_CAPBA</name>
<dbReference type="Gene3D" id="3.40.50.300">
    <property type="entry name" value="P-loop containing nucleotide triphosphate hydrolases"/>
    <property type="match status" value="1"/>
</dbReference>
<dbReference type="PANTHER" id="PTHR31623:SF21">
    <property type="entry name" value="VINORINE SYNTHASE-LIKE"/>
    <property type="match status" value="1"/>
</dbReference>
<dbReference type="Pfam" id="PF00225">
    <property type="entry name" value="Kinesin"/>
    <property type="match status" value="1"/>
</dbReference>
<evidence type="ECO:0000313" key="9">
    <source>
        <dbReference type="Proteomes" id="UP000224567"/>
    </source>
</evidence>
<dbReference type="InterPro" id="IPR023213">
    <property type="entry name" value="CAT-like_dom_sf"/>
</dbReference>
<reference evidence="8 9" key="1">
    <citation type="journal article" date="2017" name="Genome Biol.">
        <title>New reference genome sequences of hot pepper reveal the massive evolution of plant disease-resistance genes by retroduplication.</title>
        <authorList>
            <person name="Kim S."/>
            <person name="Park J."/>
            <person name="Yeom S.I."/>
            <person name="Kim Y.M."/>
            <person name="Seo E."/>
            <person name="Kim K.T."/>
            <person name="Kim M.S."/>
            <person name="Lee J.M."/>
            <person name="Cheong K."/>
            <person name="Shin H.S."/>
            <person name="Kim S.B."/>
            <person name="Han K."/>
            <person name="Lee J."/>
            <person name="Park M."/>
            <person name="Lee H.A."/>
            <person name="Lee H.Y."/>
            <person name="Lee Y."/>
            <person name="Oh S."/>
            <person name="Lee J.H."/>
            <person name="Choi E."/>
            <person name="Choi E."/>
            <person name="Lee S.E."/>
            <person name="Jeon J."/>
            <person name="Kim H."/>
            <person name="Choi G."/>
            <person name="Song H."/>
            <person name="Lee J."/>
            <person name="Lee S.C."/>
            <person name="Kwon J.K."/>
            <person name="Lee H.Y."/>
            <person name="Koo N."/>
            <person name="Hong Y."/>
            <person name="Kim R.W."/>
            <person name="Kang W.H."/>
            <person name="Huh J.H."/>
            <person name="Kang B.C."/>
            <person name="Yang T.J."/>
            <person name="Lee Y.H."/>
            <person name="Bennetzen J.L."/>
            <person name="Choi D."/>
        </authorList>
    </citation>
    <scope>NUCLEOTIDE SEQUENCE [LARGE SCALE GENOMIC DNA]</scope>
    <source>
        <strain evidence="9">cv. PBC81</strain>
    </source>
</reference>
<dbReference type="GO" id="GO:0003777">
    <property type="term" value="F:microtubule motor activity"/>
    <property type="evidence" value="ECO:0007669"/>
    <property type="project" value="InterPro"/>
</dbReference>
<keyword evidence="9" id="KW-1185">Reference proteome</keyword>
<reference evidence="9" key="2">
    <citation type="journal article" date="2017" name="J. Anim. Genet.">
        <title>Multiple reference genome sequences of hot pepper reveal the massive evolution of plant disease resistance genes by retroduplication.</title>
        <authorList>
            <person name="Kim S."/>
            <person name="Park J."/>
            <person name="Yeom S.-I."/>
            <person name="Kim Y.-M."/>
            <person name="Seo E."/>
            <person name="Kim K.-T."/>
            <person name="Kim M.-S."/>
            <person name="Lee J.M."/>
            <person name="Cheong K."/>
            <person name="Shin H.-S."/>
            <person name="Kim S.-B."/>
            <person name="Han K."/>
            <person name="Lee J."/>
            <person name="Park M."/>
            <person name="Lee H.-A."/>
            <person name="Lee H.-Y."/>
            <person name="Lee Y."/>
            <person name="Oh S."/>
            <person name="Lee J.H."/>
            <person name="Choi E."/>
            <person name="Choi E."/>
            <person name="Lee S.E."/>
            <person name="Jeon J."/>
            <person name="Kim H."/>
            <person name="Choi G."/>
            <person name="Song H."/>
            <person name="Lee J."/>
            <person name="Lee S.-C."/>
            <person name="Kwon J.-K."/>
            <person name="Lee H.-Y."/>
            <person name="Koo N."/>
            <person name="Hong Y."/>
            <person name="Kim R.W."/>
            <person name="Kang W.-H."/>
            <person name="Huh J.H."/>
            <person name="Kang B.-C."/>
            <person name="Yang T.-J."/>
            <person name="Lee Y.-H."/>
            <person name="Bennetzen J.L."/>
            <person name="Choi D."/>
        </authorList>
    </citation>
    <scope>NUCLEOTIDE SEQUENCE [LARGE SCALE GENOMIC DNA]</scope>
    <source>
        <strain evidence="9">cv. PBC81</strain>
    </source>
</reference>
<proteinExistence type="inferred from homology"/>
<evidence type="ECO:0000256" key="6">
    <source>
        <dbReference type="ARBA" id="ARBA00023315"/>
    </source>
</evidence>
<comment type="similarity">
    <text evidence="1">Belongs to the plant acyltransferase family.</text>
</comment>
<dbReference type="GO" id="GO:0007018">
    <property type="term" value="P:microtubule-based movement"/>
    <property type="evidence" value="ECO:0007669"/>
    <property type="project" value="InterPro"/>
</dbReference>
<evidence type="ECO:0000256" key="3">
    <source>
        <dbReference type="ARBA" id="ARBA00022741"/>
    </source>
</evidence>
<keyword evidence="2" id="KW-0808">Transferase</keyword>
<dbReference type="AlphaFoldDB" id="A0A2G2V1T7"/>
<dbReference type="EMBL" id="MLFT02000587">
    <property type="protein sequence ID" value="PHT26933.1"/>
    <property type="molecule type" value="Genomic_DNA"/>
</dbReference>
<dbReference type="GO" id="GO:0005524">
    <property type="term" value="F:ATP binding"/>
    <property type="evidence" value="ECO:0007669"/>
    <property type="project" value="UniProtKB-KW"/>
</dbReference>